<comment type="similarity">
    <text evidence="1 5">Belongs to the MsrA Met sulfoxide reductase family.</text>
</comment>
<protein>
    <recommendedName>
        <fullName evidence="5">Peptide methionine sulfoxide reductase MsrA</fullName>
        <shortName evidence="5">Protein-methionine-S-oxide reductase</shortName>
        <ecNumber evidence="5">1.8.4.11</ecNumber>
    </recommendedName>
    <alternativeName>
        <fullName evidence="5">Peptide-methionine (S)-S-oxide reductase</fullName>
        <shortName evidence="5">Peptide Met(O) reductase</shortName>
    </alternativeName>
</protein>
<dbReference type="InterPro" id="IPR002569">
    <property type="entry name" value="Met_Sox_Rdtase_MsrA_dom"/>
</dbReference>
<accession>A0A1C1A7T8</accession>
<dbReference type="PANTHER" id="PTHR43774:SF1">
    <property type="entry name" value="PEPTIDE METHIONINE SULFOXIDE REDUCTASE MSRA 2"/>
    <property type="match status" value="1"/>
</dbReference>
<dbReference type="AlphaFoldDB" id="A0A1C1A7T8"/>
<comment type="catalytic activity">
    <reaction evidence="4 5">
        <text>[thioredoxin]-disulfide + L-methionine + H2O = L-methionine (S)-S-oxide + [thioredoxin]-dithiol</text>
        <dbReference type="Rhea" id="RHEA:19993"/>
        <dbReference type="Rhea" id="RHEA-COMP:10698"/>
        <dbReference type="Rhea" id="RHEA-COMP:10700"/>
        <dbReference type="ChEBI" id="CHEBI:15377"/>
        <dbReference type="ChEBI" id="CHEBI:29950"/>
        <dbReference type="ChEBI" id="CHEBI:50058"/>
        <dbReference type="ChEBI" id="CHEBI:57844"/>
        <dbReference type="ChEBI" id="CHEBI:58772"/>
        <dbReference type="EC" id="1.8.4.11"/>
    </reaction>
</comment>
<dbReference type="RefSeq" id="WP_065850686.1">
    <property type="nucleotide sequence ID" value="NZ_LYPC01000010.1"/>
</dbReference>
<evidence type="ECO:0000313" key="8">
    <source>
        <dbReference type="Proteomes" id="UP000093309"/>
    </source>
</evidence>
<dbReference type="Gene3D" id="3.30.1060.10">
    <property type="entry name" value="Peptide methionine sulphoxide reductase MsrA"/>
    <property type="match status" value="1"/>
</dbReference>
<comment type="function">
    <text evidence="5">Has an important function as a repair enzyme for proteins that have been inactivated by oxidation. Catalyzes the reversible oxidation-reduction of methionine sulfoxide in proteins to methionine.</text>
</comment>
<sequence>MVNNHDNIKTITLGMGCFWSPDALFGQMPGVVRTRVGYAGGTTSGPTYRNLGDHTETVELDFDPKRVSLESILELFWEHHHPPNINEYKGRQYLSLVLYRDELQKNTIYSVTEGFRLKGKGRPDTEIALLKGFYPAEERHQKYYLKRYPDAVLKLRPLYPTPEGLMNATLAARLNGLAKGFTNLSLVIQDIQSWPIAEVERGELIRLVQGIKW</sequence>
<dbReference type="GO" id="GO:0033744">
    <property type="term" value="F:L-methionine:thioredoxin-disulfide S-oxidoreductase activity"/>
    <property type="evidence" value="ECO:0007669"/>
    <property type="project" value="RHEA"/>
</dbReference>
<feature type="domain" description="Peptide methionine sulphoxide reductase MsrA" evidence="6">
    <location>
        <begin position="10"/>
        <end position="147"/>
    </location>
</feature>
<evidence type="ECO:0000256" key="5">
    <source>
        <dbReference type="HAMAP-Rule" id="MF_01401"/>
    </source>
</evidence>
<evidence type="ECO:0000313" key="7">
    <source>
        <dbReference type="EMBL" id="OCT16599.1"/>
    </source>
</evidence>
<dbReference type="OrthoDB" id="4174719at2"/>
<dbReference type="EC" id="1.8.4.11" evidence="5"/>
<comment type="caution">
    <text evidence="7">The sequence shown here is derived from an EMBL/GenBank/DDBJ whole genome shotgun (WGS) entry which is preliminary data.</text>
</comment>
<comment type="catalytic activity">
    <reaction evidence="3 5">
        <text>L-methionyl-[protein] + [thioredoxin]-disulfide + H2O = L-methionyl-(S)-S-oxide-[protein] + [thioredoxin]-dithiol</text>
        <dbReference type="Rhea" id="RHEA:14217"/>
        <dbReference type="Rhea" id="RHEA-COMP:10698"/>
        <dbReference type="Rhea" id="RHEA-COMP:10700"/>
        <dbReference type="Rhea" id="RHEA-COMP:12313"/>
        <dbReference type="Rhea" id="RHEA-COMP:12315"/>
        <dbReference type="ChEBI" id="CHEBI:15377"/>
        <dbReference type="ChEBI" id="CHEBI:16044"/>
        <dbReference type="ChEBI" id="CHEBI:29950"/>
        <dbReference type="ChEBI" id="CHEBI:44120"/>
        <dbReference type="ChEBI" id="CHEBI:50058"/>
        <dbReference type="EC" id="1.8.4.11"/>
    </reaction>
</comment>
<dbReference type="HAMAP" id="MF_01401">
    <property type="entry name" value="MsrA"/>
    <property type="match status" value="1"/>
</dbReference>
<evidence type="ECO:0000256" key="1">
    <source>
        <dbReference type="ARBA" id="ARBA00005591"/>
    </source>
</evidence>
<evidence type="ECO:0000256" key="2">
    <source>
        <dbReference type="ARBA" id="ARBA00023002"/>
    </source>
</evidence>
<dbReference type="GO" id="GO:0008113">
    <property type="term" value="F:peptide-methionine (S)-S-oxide reductase activity"/>
    <property type="evidence" value="ECO:0007669"/>
    <property type="project" value="UniProtKB-UniRule"/>
</dbReference>
<organism evidence="7 8">
    <name type="scientific">Paenibacillus pectinilyticus</name>
    <dbReference type="NCBI Taxonomy" id="512399"/>
    <lineage>
        <taxon>Bacteria</taxon>
        <taxon>Bacillati</taxon>
        <taxon>Bacillota</taxon>
        <taxon>Bacilli</taxon>
        <taxon>Bacillales</taxon>
        <taxon>Paenibacillaceae</taxon>
        <taxon>Paenibacillus</taxon>
    </lineage>
</organism>
<name>A0A1C1A7T8_9BACL</name>
<evidence type="ECO:0000256" key="3">
    <source>
        <dbReference type="ARBA" id="ARBA00047806"/>
    </source>
</evidence>
<dbReference type="InterPro" id="IPR036509">
    <property type="entry name" value="Met_Sox_Rdtase_MsrA_sf"/>
</dbReference>
<dbReference type="Pfam" id="PF01625">
    <property type="entry name" value="PMSR"/>
    <property type="match status" value="1"/>
</dbReference>
<gene>
    <name evidence="5" type="primary">msrA</name>
    <name evidence="7" type="ORF">A8709_07940</name>
</gene>
<dbReference type="SUPFAM" id="SSF55068">
    <property type="entry name" value="Peptide methionine sulfoxide reductase"/>
    <property type="match status" value="1"/>
</dbReference>
<keyword evidence="8" id="KW-1185">Reference proteome</keyword>
<proteinExistence type="inferred from homology"/>
<keyword evidence="2 5" id="KW-0560">Oxidoreductase</keyword>
<evidence type="ECO:0000256" key="4">
    <source>
        <dbReference type="ARBA" id="ARBA00048782"/>
    </source>
</evidence>
<dbReference type="STRING" id="512399.A8709_07940"/>
<feature type="active site" evidence="5">
    <location>
        <position position="17"/>
    </location>
</feature>
<dbReference type="Proteomes" id="UP000093309">
    <property type="component" value="Unassembled WGS sequence"/>
</dbReference>
<dbReference type="PANTHER" id="PTHR43774">
    <property type="entry name" value="PEPTIDE METHIONINE SULFOXIDE REDUCTASE"/>
    <property type="match status" value="1"/>
</dbReference>
<dbReference type="EMBL" id="LYPC01000010">
    <property type="protein sequence ID" value="OCT16599.1"/>
    <property type="molecule type" value="Genomic_DNA"/>
</dbReference>
<evidence type="ECO:0000259" key="6">
    <source>
        <dbReference type="Pfam" id="PF01625"/>
    </source>
</evidence>
<reference evidence="8" key="1">
    <citation type="submission" date="2016-05" db="EMBL/GenBank/DDBJ databases">
        <title>Paenibacillus oryzae. sp. nov., isolated from the rice root.</title>
        <authorList>
            <person name="Zhang J."/>
            <person name="Zhang X."/>
        </authorList>
    </citation>
    <scope>NUCLEOTIDE SEQUENCE [LARGE SCALE GENOMIC DNA]</scope>
    <source>
        <strain evidence="8">KCTC13222</strain>
    </source>
</reference>